<sequence>MEVKTFEDTDFKTSTGLFGIARATERLVIMTIEDQETGSLLSFENFNDEQRHQTGFCSYDKFSTLRSSSPVSKKSSIA</sequence>
<dbReference type="Proteomes" id="UP000479000">
    <property type="component" value="Unassembled WGS sequence"/>
</dbReference>
<name>A0A6H5FZW2_9HEMI</name>
<keyword evidence="2" id="KW-1185">Reference proteome</keyword>
<reference evidence="1 2" key="1">
    <citation type="submission" date="2020-02" db="EMBL/GenBank/DDBJ databases">
        <authorList>
            <person name="Ferguson B K."/>
        </authorList>
    </citation>
    <scope>NUCLEOTIDE SEQUENCE [LARGE SCALE GENOMIC DNA]</scope>
</reference>
<evidence type="ECO:0000313" key="2">
    <source>
        <dbReference type="Proteomes" id="UP000479000"/>
    </source>
</evidence>
<gene>
    <name evidence="1" type="ORF">NTEN_LOCUS2235</name>
</gene>
<dbReference type="EMBL" id="CADCXU010003306">
    <property type="protein sequence ID" value="CAA9995444.1"/>
    <property type="molecule type" value="Genomic_DNA"/>
</dbReference>
<accession>A0A6H5FZW2</accession>
<evidence type="ECO:0000313" key="1">
    <source>
        <dbReference type="EMBL" id="CAA9995444.1"/>
    </source>
</evidence>
<dbReference type="AlphaFoldDB" id="A0A6H5FZW2"/>
<organism evidence="1 2">
    <name type="scientific">Nesidiocoris tenuis</name>
    <dbReference type="NCBI Taxonomy" id="355587"/>
    <lineage>
        <taxon>Eukaryota</taxon>
        <taxon>Metazoa</taxon>
        <taxon>Ecdysozoa</taxon>
        <taxon>Arthropoda</taxon>
        <taxon>Hexapoda</taxon>
        <taxon>Insecta</taxon>
        <taxon>Pterygota</taxon>
        <taxon>Neoptera</taxon>
        <taxon>Paraneoptera</taxon>
        <taxon>Hemiptera</taxon>
        <taxon>Heteroptera</taxon>
        <taxon>Panheteroptera</taxon>
        <taxon>Cimicomorpha</taxon>
        <taxon>Miridae</taxon>
        <taxon>Dicyphina</taxon>
        <taxon>Nesidiocoris</taxon>
    </lineage>
</organism>
<protein>
    <submittedName>
        <fullName evidence="1">Uncharacterized protein</fullName>
    </submittedName>
</protein>
<proteinExistence type="predicted"/>